<dbReference type="SMART" id="SM00248">
    <property type="entry name" value="ANK"/>
    <property type="match status" value="6"/>
</dbReference>
<feature type="repeat" description="ANK" evidence="7">
    <location>
        <begin position="278"/>
        <end position="310"/>
    </location>
</feature>
<dbReference type="PROSITE" id="PS50297">
    <property type="entry name" value="ANK_REP_REGION"/>
    <property type="match status" value="2"/>
</dbReference>
<sequence length="613" mass="68096">MDAGMFKAAIDGNEDVNLNLTQLTEGGNSVLHLAAISGKVQIARRILAIDSQPSLLYKKNRKGDTALHIAARLGHFNMTKHLITSANDREVEVKMELLRMENLEKNTALHEAIKNNHYYIMQLLIQEDPGLTFLTNNAGESPLFLAVDRGFYKIAIHILEAVPECSKVGRKSMNVLHAAVIRTQRSKQFKAIEEKAAWHGGTLVVLMCIYHFLRAILNLSNSENEQAPKRGMTILDFVGKLLEACPSAIVESDDFGWIPLHYAAHLECPDSCELLDNKDRTALHLAAESGNSKLVKVFLQTLASEDLINQQDKEGNTPFHLAAMEGRYALLMMLAKDRRIDWMVMNKAGMSTVDIIQSDKRLKSGKKEKLLSKLNRDDIRLSLERIVDRHTMEVQTLDTEEHGQLIQGTERNEPAEQNKVKDTALIETKKRLKRHEAIRKMVDLNFVVATIIASVTYAAVIQVPGGVDKDGVANLRKEKNFKNFMFFNAGAFVSSLLSMLFHFCIGHVSLSSSIGLIYASLCFTSTQFSLLGITGAFFLSRRAVLTESSAPNPVSPAPNPAPNPEMRNRAAQAVAAVGDSTSRSSRRRQPLTRLRPPISASCVYVKSKVMALI</sequence>
<dbReference type="PANTHER" id="PTHR24186:SF50">
    <property type="entry name" value="ANKYRIN REPEAT-CONTAINING PROTEIN ITN1-LIKE ISOFORM X1"/>
    <property type="match status" value="1"/>
</dbReference>
<dbReference type="InterPro" id="IPR002110">
    <property type="entry name" value="Ankyrin_rpt"/>
</dbReference>
<dbReference type="Pfam" id="PF13962">
    <property type="entry name" value="PGG"/>
    <property type="match status" value="1"/>
</dbReference>
<evidence type="ECO:0000256" key="4">
    <source>
        <dbReference type="ARBA" id="ARBA00022989"/>
    </source>
</evidence>
<name>A0A8J4R3E6_9ROSI</name>
<proteinExistence type="predicted"/>
<comment type="caution">
    <text evidence="11">The sequence shown here is derived from an EMBL/GenBank/DDBJ whole genome shotgun (WGS) entry which is preliminary data.</text>
</comment>
<keyword evidence="6 9" id="KW-0472">Membrane</keyword>
<feature type="region of interest" description="Disordered" evidence="8">
    <location>
        <begin position="570"/>
        <end position="591"/>
    </location>
</feature>
<evidence type="ECO:0000313" key="12">
    <source>
        <dbReference type="Proteomes" id="UP000737018"/>
    </source>
</evidence>
<reference evidence="11" key="1">
    <citation type="submission" date="2020-03" db="EMBL/GenBank/DDBJ databases">
        <title>Castanea mollissima Vanexum genome sequencing.</title>
        <authorList>
            <person name="Staton M."/>
        </authorList>
    </citation>
    <scope>NUCLEOTIDE SEQUENCE</scope>
    <source>
        <tissue evidence="11">Leaf</tissue>
    </source>
</reference>
<dbReference type="InterPro" id="IPR026961">
    <property type="entry name" value="PGG_dom"/>
</dbReference>
<organism evidence="11 12">
    <name type="scientific">Castanea mollissima</name>
    <name type="common">Chinese chestnut</name>
    <dbReference type="NCBI Taxonomy" id="60419"/>
    <lineage>
        <taxon>Eukaryota</taxon>
        <taxon>Viridiplantae</taxon>
        <taxon>Streptophyta</taxon>
        <taxon>Embryophyta</taxon>
        <taxon>Tracheophyta</taxon>
        <taxon>Spermatophyta</taxon>
        <taxon>Magnoliopsida</taxon>
        <taxon>eudicotyledons</taxon>
        <taxon>Gunneridae</taxon>
        <taxon>Pentapetalae</taxon>
        <taxon>rosids</taxon>
        <taxon>fabids</taxon>
        <taxon>Fagales</taxon>
        <taxon>Fagaceae</taxon>
        <taxon>Castanea</taxon>
    </lineage>
</organism>
<evidence type="ECO:0000256" key="5">
    <source>
        <dbReference type="ARBA" id="ARBA00023043"/>
    </source>
</evidence>
<gene>
    <name evidence="11" type="ORF">CMV_019229</name>
</gene>
<keyword evidence="12" id="KW-1185">Reference proteome</keyword>
<dbReference type="GO" id="GO:0005886">
    <property type="term" value="C:plasma membrane"/>
    <property type="evidence" value="ECO:0007669"/>
    <property type="project" value="TreeGrafter"/>
</dbReference>
<feature type="transmembrane region" description="Helical" evidence="9">
    <location>
        <begin position="441"/>
        <end position="464"/>
    </location>
</feature>
<dbReference type="Proteomes" id="UP000737018">
    <property type="component" value="Unassembled WGS sequence"/>
</dbReference>
<evidence type="ECO:0000259" key="10">
    <source>
        <dbReference type="Pfam" id="PF13962"/>
    </source>
</evidence>
<feature type="transmembrane region" description="Helical" evidence="9">
    <location>
        <begin position="516"/>
        <end position="539"/>
    </location>
</feature>
<evidence type="ECO:0000256" key="2">
    <source>
        <dbReference type="ARBA" id="ARBA00022692"/>
    </source>
</evidence>
<dbReference type="EMBL" id="JRKL02003338">
    <property type="protein sequence ID" value="KAF3955561.1"/>
    <property type="molecule type" value="Genomic_DNA"/>
</dbReference>
<accession>A0A8J4R3E6</accession>
<protein>
    <recommendedName>
        <fullName evidence="10">PGG domain-containing protein</fullName>
    </recommendedName>
</protein>
<dbReference type="PROSITE" id="PS50088">
    <property type="entry name" value="ANK_REPEAT"/>
    <property type="match status" value="2"/>
</dbReference>
<keyword evidence="2 9" id="KW-0812">Transmembrane</keyword>
<dbReference type="SUPFAM" id="SSF48403">
    <property type="entry name" value="Ankyrin repeat"/>
    <property type="match status" value="1"/>
</dbReference>
<keyword evidence="3" id="KW-0677">Repeat</keyword>
<evidence type="ECO:0000256" key="6">
    <source>
        <dbReference type="ARBA" id="ARBA00023136"/>
    </source>
</evidence>
<keyword evidence="4 9" id="KW-1133">Transmembrane helix</keyword>
<dbReference type="Pfam" id="PF12796">
    <property type="entry name" value="Ank_2"/>
    <property type="match status" value="3"/>
</dbReference>
<dbReference type="InterPro" id="IPR036770">
    <property type="entry name" value="Ankyrin_rpt-contain_sf"/>
</dbReference>
<evidence type="ECO:0000256" key="7">
    <source>
        <dbReference type="PROSITE-ProRule" id="PRU00023"/>
    </source>
</evidence>
<dbReference type="PANTHER" id="PTHR24186">
    <property type="entry name" value="PROTEIN PHOSPHATASE 1 REGULATORY SUBUNIT"/>
    <property type="match status" value="1"/>
</dbReference>
<dbReference type="Gene3D" id="1.25.40.20">
    <property type="entry name" value="Ankyrin repeat-containing domain"/>
    <property type="match status" value="2"/>
</dbReference>
<keyword evidence="5 7" id="KW-0040">ANK repeat</keyword>
<feature type="domain" description="PGG" evidence="10">
    <location>
        <begin position="437"/>
        <end position="540"/>
    </location>
</feature>
<comment type="subcellular location">
    <subcellularLocation>
        <location evidence="1">Membrane</location>
        <topology evidence="1">Multi-pass membrane protein</topology>
    </subcellularLocation>
</comment>
<feature type="repeat" description="ANK" evidence="7">
    <location>
        <begin position="62"/>
        <end position="94"/>
    </location>
</feature>
<evidence type="ECO:0000256" key="8">
    <source>
        <dbReference type="SAM" id="MobiDB-lite"/>
    </source>
</evidence>
<evidence type="ECO:0000256" key="1">
    <source>
        <dbReference type="ARBA" id="ARBA00004141"/>
    </source>
</evidence>
<dbReference type="AlphaFoldDB" id="A0A8J4R3E6"/>
<evidence type="ECO:0000256" key="3">
    <source>
        <dbReference type="ARBA" id="ARBA00022737"/>
    </source>
</evidence>
<dbReference type="OrthoDB" id="1602144at2759"/>
<evidence type="ECO:0000313" key="11">
    <source>
        <dbReference type="EMBL" id="KAF3955561.1"/>
    </source>
</evidence>
<feature type="transmembrane region" description="Helical" evidence="9">
    <location>
        <begin position="484"/>
        <end position="504"/>
    </location>
</feature>
<evidence type="ECO:0000256" key="9">
    <source>
        <dbReference type="SAM" id="Phobius"/>
    </source>
</evidence>